<dbReference type="STRING" id="4536.A0A0E0I523"/>
<dbReference type="PANTHER" id="PTHR33115:SF11">
    <property type="entry name" value="OS07G0654700 PROTEIN"/>
    <property type="match status" value="1"/>
</dbReference>
<evidence type="ECO:0000313" key="2">
    <source>
        <dbReference type="Proteomes" id="UP000006591"/>
    </source>
</evidence>
<name>A0A0E0I523_ORYNI</name>
<dbReference type="AlphaFoldDB" id="A0A0E0I523"/>
<dbReference type="SUPFAM" id="SSF48371">
    <property type="entry name" value="ARM repeat"/>
    <property type="match status" value="1"/>
</dbReference>
<evidence type="ECO:0000313" key="1">
    <source>
        <dbReference type="EnsemblPlants" id="ONIVA07G24450.1"/>
    </source>
</evidence>
<dbReference type="InterPro" id="IPR016024">
    <property type="entry name" value="ARM-type_fold"/>
</dbReference>
<reference evidence="1" key="2">
    <citation type="submission" date="2018-04" db="EMBL/GenBank/DDBJ databases">
        <title>OnivRS2 (Oryza nivara Reference Sequence Version 2).</title>
        <authorList>
            <person name="Zhang J."/>
            <person name="Kudrna D."/>
            <person name="Lee S."/>
            <person name="Talag J."/>
            <person name="Rajasekar S."/>
            <person name="Welchert J."/>
            <person name="Hsing Y.-I."/>
            <person name="Wing R.A."/>
        </authorList>
    </citation>
    <scope>NUCLEOTIDE SEQUENCE [LARGE SCALE GENOMIC DNA]</scope>
    <source>
        <strain evidence="1">SL10</strain>
    </source>
</reference>
<dbReference type="Gramene" id="ONIVA07G24450.1">
    <property type="protein sequence ID" value="ONIVA07G24450.1"/>
    <property type="gene ID" value="ONIVA07G24450"/>
</dbReference>
<protein>
    <submittedName>
        <fullName evidence="1">Uncharacterized protein</fullName>
    </submittedName>
</protein>
<keyword evidence="2" id="KW-1185">Reference proteome</keyword>
<accession>A0A0E0I523</accession>
<dbReference type="Proteomes" id="UP000006591">
    <property type="component" value="Chromosome 7"/>
</dbReference>
<sequence length="182" mass="21115">MSKEPEFINKLRNMILIHDDNKYIYVAASLLRNLCMHAQPELMESDLKGLSHILPAICKVLPEEFSQELGHRQIKRRFIERLVDLLNANMKPSAHCPGIRRVILEQSIYMMECNSHYANCFNEYQMMDALSIVELTSSRAENYMVFLGDAGFMECRKPLLALVDRTKELMGRQWLQGINSAY</sequence>
<reference evidence="1" key="1">
    <citation type="submission" date="2015-04" db="UniProtKB">
        <authorList>
            <consortium name="EnsemblPlants"/>
        </authorList>
    </citation>
    <scope>IDENTIFICATION</scope>
    <source>
        <strain evidence="1">SL10</strain>
    </source>
</reference>
<dbReference type="HOGENOM" id="CLU_102367_0_0_1"/>
<dbReference type="eggNOG" id="ENOG502QRQI">
    <property type="taxonomic scope" value="Eukaryota"/>
</dbReference>
<proteinExistence type="predicted"/>
<organism evidence="1">
    <name type="scientific">Oryza nivara</name>
    <name type="common">Indian wild rice</name>
    <name type="synonym">Oryza sativa f. spontanea</name>
    <dbReference type="NCBI Taxonomy" id="4536"/>
    <lineage>
        <taxon>Eukaryota</taxon>
        <taxon>Viridiplantae</taxon>
        <taxon>Streptophyta</taxon>
        <taxon>Embryophyta</taxon>
        <taxon>Tracheophyta</taxon>
        <taxon>Spermatophyta</taxon>
        <taxon>Magnoliopsida</taxon>
        <taxon>Liliopsida</taxon>
        <taxon>Poales</taxon>
        <taxon>Poaceae</taxon>
        <taxon>BOP clade</taxon>
        <taxon>Oryzoideae</taxon>
        <taxon>Oryzeae</taxon>
        <taxon>Oryzinae</taxon>
        <taxon>Oryza</taxon>
    </lineage>
</organism>
<dbReference type="PANTHER" id="PTHR33115">
    <property type="entry name" value="ARM REPEAT SUPERFAMILY PROTEIN"/>
    <property type="match status" value="1"/>
</dbReference>
<dbReference type="EnsemblPlants" id="ONIVA07G24450.1">
    <property type="protein sequence ID" value="ONIVA07G24450.1"/>
    <property type="gene ID" value="ONIVA07G24450"/>
</dbReference>